<proteinExistence type="predicted"/>
<evidence type="ECO:0000313" key="1">
    <source>
        <dbReference type="EMBL" id="SER35132.1"/>
    </source>
</evidence>
<dbReference type="InterPro" id="IPR029062">
    <property type="entry name" value="Class_I_gatase-like"/>
</dbReference>
<dbReference type="OrthoDB" id="9801679at2"/>
<dbReference type="PANTHER" id="PTHR12969">
    <property type="entry name" value="NGD5/OSM-6/IFT52"/>
    <property type="match status" value="1"/>
</dbReference>
<dbReference type="InterPro" id="IPR039975">
    <property type="entry name" value="IFT52"/>
</dbReference>
<protein>
    <recommendedName>
        <fullName evidence="3">DNA-binding protein</fullName>
    </recommendedName>
</protein>
<dbReference type="AlphaFoldDB" id="A0A1H9NGS4"/>
<evidence type="ECO:0008006" key="3">
    <source>
        <dbReference type="Google" id="ProtNLM"/>
    </source>
</evidence>
<dbReference type="Proteomes" id="UP000199687">
    <property type="component" value="Unassembled WGS sequence"/>
</dbReference>
<reference evidence="1 2" key="1">
    <citation type="submission" date="2016-10" db="EMBL/GenBank/DDBJ databases">
        <authorList>
            <person name="de Groot N.N."/>
        </authorList>
    </citation>
    <scope>NUCLEOTIDE SEQUENCE [LARGE SCALE GENOMIC DNA]</scope>
    <source>
        <strain evidence="1 2">CGMCC 1.7727</strain>
    </source>
</reference>
<sequence length="545" mass="59435">MRSKFTQLTLIVVIGLFLFIPTLSAEGPMDPAPEILPSGSVNGKSVLFDNMHGQTAGAADWVIDGAFSDFAEAIAGEGYYVKELRKEGRFTLSDLIDYDVFVIPEANIPFSTGEQQAMLDYVNKGGSIFFVADHYNADRNKNRWDSSEVFNGYRRGAWQDPAAGMSEEEANSFYMQDVENSDWLSDNFGIRIRYNALGNIYSDVIVPPSQSFNITNGVQTMTMHAGSTLAITDPDKAKGIIYMEETNDAWSHAVDQGVYNGGGLDEGPYVAISKANLGKIAVIGDSSPVEDITPKYKREETGGTKTTYDGFYDQDNHILLVNLINWLAEQEDYTSLNQVSGLELDQETNLLAIENPVTSTEPQSEPWSQPASGYEWWDPSTFKEGSYGYEEADGNDGDPVTEAGSELFEQGSKAAYAESSVSLLSGVWNFDNALLGDLSSDKKNGTQSARIRSNGSISMNFNVNGTSKLSVSHANFGNDSGAYWTLQKSTNDGLTWTNVAGPFTSTSSLQTEEISVNEPGSLRFRILVGGVSGARINIDDMIITP</sequence>
<dbReference type="SUPFAM" id="SSF52317">
    <property type="entry name" value="Class I glutamine amidotransferase-like"/>
    <property type="match status" value="1"/>
</dbReference>
<dbReference type="PANTHER" id="PTHR12969:SF7">
    <property type="entry name" value="INTRAFLAGELLAR TRANSPORT PROTEIN 52 HOMOLOG"/>
    <property type="match status" value="1"/>
</dbReference>
<evidence type="ECO:0000313" key="2">
    <source>
        <dbReference type="Proteomes" id="UP000199687"/>
    </source>
</evidence>
<dbReference type="STRING" id="531814.SAMN04487944_103138"/>
<dbReference type="RefSeq" id="WP_089739662.1">
    <property type="nucleotide sequence ID" value="NZ_FOGL01000003.1"/>
</dbReference>
<keyword evidence="2" id="KW-1185">Reference proteome</keyword>
<gene>
    <name evidence="1" type="ORF">SAMN04487944_103138</name>
</gene>
<accession>A0A1H9NGS4</accession>
<organism evidence="1 2">
    <name type="scientific">Gracilibacillus ureilyticus</name>
    <dbReference type="NCBI Taxonomy" id="531814"/>
    <lineage>
        <taxon>Bacteria</taxon>
        <taxon>Bacillati</taxon>
        <taxon>Bacillota</taxon>
        <taxon>Bacilli</taxon>
        <taxon>Bacillales</taxon>
        <taxon>Bacillaceae</taxon>
        <taxon>Gracilibacillus</taxon>
    </lineage>
</organism>
<name>A0A1H9NGS4_9BACI</name>
<dbReference type="EMBL" id="FOGL01000003">
    <property type="protein sequence ID" value="SER35132.1"/>
    <property type="molecule type" value="Genomic_DNA"/>
</dbReference>